<feature type="compositionally biased region" description="Polar residues" evidence="5">
    <location>
        <begin position="368"/>
        <end position="383"/>
    </location>
</feature>
<dbReference type="InterPro" id="IPR006664">
    <property type="entry name" value="OMP_bac"/>
</dbReference>
<feature type="domain" description="OmpA-like" evidence="6">
    <location>
        <begin position="322"/>
        <end position="443"/>
    </location>
</feature>
<evidence type="ECO:0000256" key="2">
    <source>
        <dbReference type="ARBA" id="ARBA00023136"/>
    </source>
</evidence>
<dbReference type="SUPFAM" id="SSF103088">
    <property type="entry name" value="OmpA-like"/>
    <property type="match status" value="1"/>
</dbReference>
<proteinExistence type="predicted"/>
<feature type="compositionally biased region" description="Low complexity" evidence="5">
    <location>
        <begin position="59"/>
        <end position="75"/>
    </location>
</feature>
<dbReference type="InterPro" id="IPR006665">
    <property type="entry name" value="OmpA-like"/>
</dbReference>
<keyword evidence="3" id="KW-0998">Cell outer membrane</keyword>
<dbReference type="EMBL" id="LR134477">
    <property type="protein sequence ID" value="VEI16936.1"/>
    <property type="molecule type" value="Genomic_DNA"/>
</dbReference>
<organism evidence="7 8">
    <name type="scientific">Actinomyces viscosus</name>
    <dbReference type="NCBI Taxonomy" id="1656"/>
    <lineage>
        <taxon>Bacteria</taxon>
        <taxon>Bacillati</taxon>
        <taxon>Actinomycetota</taxon>
        <taxon>Actinomycetes</taxon>
        <taxon>Actinomycetales</taxon>
        <taxon>Actinomycetaceae</taxon>
        <taxon>Actinomyces</taxon>
    </lineage>
</organism>
<keyword evidence="7" id="KW-0560">Oxidoreductase</keyword>
<protein>
    <submittedName>
        <fullName evidence="7">Photosystem I P700 chlorophyll a apoprotein A2</fullName>
        <ecNumber evidence="7">1.97.1.12</ecNumber>
    </submittedName>
</protein>
<dbReference type="KEGG" id="avc:NCTC10951_01936"/>
<dbReference type="InterPro" id="IPR050330">
    <property type="entry name" value="Bact_OuterMem_StrucFunc"/>
</dbReference>
<evidence type="ECO:0000259" key="6">
    <source>
        <dbReference type="PROSITE" id="PS51123"/>
    </source>
</evidence>
<evidence type="ECO:0000256" key="1">
    <source>
        <dbReference type="ARBA" id="ARBA00004442"/>
    </source>
</evidence>
<evidence type="ECO:0000256" key="4">
    <source>
        <dbReference type="PROSITE-ProRule" id="PRU00473"/>
    </source>
</evidence>
<sequence length="443" mass="44350">MNAAFGTLSQDCDSAETRRRQRAGNVHVMTKSIISLPSLALITALALSGCSLSIGDGGSSSQAQSQETQVSSGTGSAAGGAKGSASARATGTAASTSQAVAGYEPGQIPPIPMFSLPDLSLLTQSTGAFTPDLTRTITSQPGVTVRPARCDASGSLVSGSTVLGGDGSMTTSSGATSVTNNGDGSGTYSDGKVSITNNGDGSGTYSDDKVSITVNGDGSGTYSDDHLSVTVNGDGSGTYSDSTTGESIVLGGDGSGTYSRGEVSIVNNGDGSGTYSDGEISIVNDGTGSAVVNGETISAKPVPKAGKVGTFPSIDAAKPVQSCGTVITLEDSVLFDFGSSDLRSEASTTLTNLATVLKDSKAPKVQVQGHTDSVSDDASNQTLSEQRAKAVTDALTSDGVTAAIESVGYGETRPVAPNENSDGSDNPAGRRLNRRVEIFIPTF</sequence>
<accession>A0A3S4V346</accession>
<feature type="compositionally biased region" description="Polar residues" evidence="5">
    <location>
        <begin position="169"/>
        <end position="204"/>
    </location>
</feature>
<comment type="subcellular location">
    <subcellularLocation>
        <location evidence="1">Cell outer membrane</location>
    </subcellularLocation>
</comment>
<keyword evidence="2 4" id="KW-0472">Membrane</keyword>
<dbReference type="PROSITE" id="PS51123">
    <property type="entry name" value="OMPA_2"/>
    <property type="match status" value="1"/>
</dbReference>
<dbReference type="GO" id="GO:0016491">
    <property type="term" value="F:oxidoreductase activity"/>
    <property type="evidence" value="ECO:0007669"/>
    <property type="project" value="UniProtKB-KW"/>
</dbReference>
<dbReference type="EC" id="1.97.1.12" evidence="7"/>
<dbReference type="AlphaFoldDB" id="A0A3S4V346"/>
<evidence type="ECO:0000313" key="8">
    <source>
        <dbReference type="Proteomes" id="UP000268658"/>
    </source>
</evidence>
<evidence type="ECO:0000256" key="3">
    <source>
        <dbReference type="ARBA" id="ARBA00023237"/>
    </source>
</evidence>
<dbReference type="PANTHER" id="PTHR30329:SF21">
    <property type="entry name" value="LIPOPROTEIN YIAD-RELATED"/>
    <property type="match status" value="1"/>
</dbReference>
<dbReference type="CDD" id="cd07185">
    <property type="entry name" value="OmpA_C-like"/>
    <property type="match status" value="1"/>
</dbReference>
<feature type="region of interest" description="Disordered" evidence="5">
    <location>
        <begin position="363"/>
        <end position="383"/>
    </location>
</feature>
<dbReference type="PANTHER" id="PTHR30329">
    <property type="entry name" value="STATOR ELEMENT OF FLAGELLAR MOTOR COMPLEX"/>
    <property type="match status" value="1"/>
</dbReference>
<dbReference type="InterPro" id="IPR036737">
    <property type="entry name" value="OmpA-like_sf"/>
</dbReference>
<reference evidence="7 8" key="1">
    <citation type="submission" date="2018-12" db="EMBL/GenBank/DDBJ databases">
        <authorList>
            <consortium name="Pathogen Informatics"/>
        </authorList>
    </citation>
    <scope>NUCLEOTIDE SEQUENCE [LARGE SCALE GENOMIC DNA]</scope>
    <source>
        <strain evidence="7 8">NCTC10951</strain>
    </source>
</reference>
<feature type="region of interest" description="Disordered" evidence="5">
    <location>
        <begin position="408"/>
        <end position="430"/>
    </location>
</feature>
<name>A0A3S4V346_ACTVI</name>
<feature type="region of interest" description="Disordered" evidence="5">
    <location>
        <begin position="56"/>
        <end position="90"/>
    </location>
</feature>
<gene>
    <name evidence="7" type="primary">psaB_1</name>
    <name evidence="7" type="ORF">NCTC10951_01936</name>
</gene>
<dbReference type="Proteomes" id="UP000268658">
    <property type="component" value="Chromosome"/>
</dbReference>
<dbReference type="PRINTS" id="PR01021">
    <property type="entry name" value="OMPADOMAIN"/>
</dbReference>
<evidence type="ECO:0000313" key="7">
    <source>
        <dbReference type="EMBL" id="VEI16936.1"/>
    </source>
</evidence>
<evidence type="ECO:0000256" key="5">
    <source>
        <dbReference type="SAM" id="MobiDB-lite"/>
    </source>
</evidence>
<dbReference type="Gene3D" id="3.30.1330.60">
    <property type="entry name" value="OmpA-like domain"/>
    <property type="match status" value="1"/>
</dbReference>
<dbReference type="GO" id="GO:0009279">
    <property type="term" value="C:cell outer membrane"/>
    <property type="evidence" value="ECO:0007669"/>
    <property type="project" value="UniProtKB-SubCell"/>
</dbReference>
<dbReference type="Pfam" id="PF00691">
    <property type="entry name" value="OmpA"/>
    <property type="match status" value="1"/>
</dbReference>
<feature type="region of interest" description="Disordered" evidence="5">
    <location>
        <begin position="161"/>
        <end position="204"/>
    </location>
</feature>